<name>A0AAC9IY54_VIRHA</name>
<organism evidence="6 7">
    <name type="scientific">Virgibacillus halodenitrificans</name>
    <name type="common">Bacillus halodenitrificans</name>
    <dbReference type="NCBI Taxonomy" id="1482"/>
    <lineage>
        <taxon>Bacteria</taxon>
        <taxon>Bacillati</taxon>
        <taxon>Bacillota</taxon>
        <taxon>Bacilli</taxon>
        <taxon>Bacillales</taxon>
        <taxon>Bacillaceae</taxon>
        <taxon>Virgibacillus</taxon>
    </lineage>
</organism>
<dbReference type="GO" id="GO:0006526">
    <property type="term" value="P:L-arginine biosynthetic process"/>
    <property type="evidence" value="ECO:0007669"/>
    <property type="project" value="UniProtKB-UniRule"/>
</dbReference>
<evidence type="ECO:0000256" key="5">
    <source>
        <dbReference type="HAMAP-Rule" id="MF_01107"/>
    </source>
</evidence>
<dbReference type="InterPro" id="IPR049704">
    <property type="entry name" value="Aminotrans_3_PPA_site"/>
</dbReference>
<evidence type="ECO:0000256" key="3">
    <source>
        <dbReference type="ARBA" id="ARBA00022679"/>
    </source>
</evidence>
<dbReference type="GO" id="GO:0005737">
    <property type="term" value="C:cytoplasm"/>
    <property type="evidence" value="ECO:0007669"/>
    <property type="project" value="UniProtKB-SubCell"/>
</dbReference>
<keyword evidence="2 5" id="KW-0028">Amino-acid biosynthesis</keyword>
<dbReference type="InterPro" id="IPR050103">
    <property type="entry name" value="Class-III_PLP-dep_AT"/>
</dbReference>
<comment type="similarity">
    <text evidence="5">Belongs to the class-III pyridoxal-phosphate-dependent aminotransferase family. ArgD subfamily.</text>
</comment>
<dbReference type="GeneID" id="71513540"/>
<dbReference type="AlphaFoldDB" id="A0AAC9IY54"/>
<evidence type="ECO:0000313" key="7">
    <source>
        <dbReference type="Proteomes" id="UP000182945"/>
    </source>
</evidence>
<dbReference type="NCBIfam" id="TIGR00707">
    <property type="entry name" value="argD"/>
    <property type="match status" value="1"/>
</dbReference>
<accession>A0AAC9IY54</accession>
<comment type="cofactor">
    <cofactor evidence="5">
        <name>pyridoxal 5'-phosphate</name>
        <dbReference type="ChEBI" id="CHEBI:597326"/>
    </cofactor>
    <text evidence="5">Binds 1 pyridoxal phosphate per subunit.</text>
</comment>
<dbReference type="PIRSF" id="PIRSF000521">
    <property type="entry name" value="Transaminase_4ab_Lys_Orn"/>
    <property type="match status" value="1"/>
</dbReference>
<dbReference type="InterPro" id="IPR004636">
    <property type="entry name" value="AcOrn/SuccOrn_fam"/>
</dbReference>
<dbReference type="NCBIfam" id="NF002325">
    <property type="entry name" value="PRK01278.1"/>
    <property type="match status" value="1"/>
</dbReference>
<dbReference type="RefSeq" id="WP_071648346.1">
    <property type="nucleotide sequence ID" value="NZ_CP017962.1"/>
</dbReference>
<proteinExistence type="inferred from homology"/>
<dbReference type="GO" id="GO:0003992">
    <property type="term" value="F:N2-acetyl-L-ornithine:2-oxoglutarate 5-aminotransferase activity"/>
    <property type="evidence" value="ECO:0007669"/>
    <property type="project" value="UniProtKB-UniRule"/>
</dbReference>
<dbReference type="FunFam" id="3.40.640.10:FF:000004">
    <property type="entry name" value="Acetylornithine aminotransferase"/>
    <property type="match status" value="1"/>
</dbReference>
<dbReference type="InterPro" id="IPR005814">
    <property type="entry name" value="Aminotrans_3"/>
</dbReference>
<feature type="binding site" evidence="5">
    <location>
        <position position="279"/>
    </location>
    <ligand>
        <name>N(2)-acetyl-L-ornithine</name>
        <dbReference type="ChEBI" id="CHEBI:57805"/>
    </ligand>
</feature>
<dbReference type="Pfam" id="PF00202">
    <property type="entry name" value="Aminotran_3"/>
    <property type="match status" value="1"/>
</dbReference>
<comment type="miscellaneous">
    <text evidence="5">May also have succinyldiaminopimelate aminotransferase activity, thus carrying out the corresponding step in lysine biosynthesis.</text>
</comment>
<evidence type="ECO:0000256" key="2">
    <source>
        <dbReference type="ARBA" id="ARBA00022605"/>
    </source>
</evidence>
<dbReference type="GO" id="GO:0042802">
    <property type="term" value="F:identical protein binding"/>
    <property type="evidence" value="ECO:0007669"/>
    <property type="project" value="TreeGrafter"/>
</dbReference>
<evidence type="ECO:0000313" key="6">
    <source>
        <dbReference type="EMBL" id="APC47373.1"/>
    </source>
</evidence>
<feature type="binding site" evidence="5">
    <location>
        <position position="280"/>
    </location>
    <ligand>
        <name>pyridoxal 5'-phosphate</name>
        <dbReference type="ChEBI" id="CHEBI:597326"/>
    </ligand>
</feature>
<dbReference type="CDD" id="cd00610">
    <property type="entry name" value="OAT_like"/>
    <property type="match status" value="1"/>
</dbReference>
<feature type="binding site" evidence="5">
    <location>
        <position position="140"/>
    </location>
    <ligand>
        <name>N(2)-acetyl-L-ornithine</name>
        <dbReference type="ChEBI" id="CHEBI:57805"/>
    </ligand>
</feature>
<feature type="binding site" evidence="5">
    <location>
        <begin position="104"/>
        <end position="105"/>
    </location>
    <ligand>
        <name>pyridoxal 5'-phosphate</name>
        <dbReference type="ChEBI" id="CHEBI:597326"/>
    </ligand>
</feature>
<dbReference type="InterPro" id="IPR015424">
    <property type="entry name" value="PyrdxlP-dep_Trfase"/>
</dbReference>
<dbReference type="GO" id="GO:0030170">
    <property type="term" value="F:pyridoxal phosphate binding"/>
    <property type="evidence" value="ECO:0007669"/>
    <property type="project" value="InterPro"/>
</dbReference>
<dbReference type="SUPFAM" id="SSF53383">
    <property type="entry name" value="PLP-dependent transferases"/>
    <property type="match status" value="1"/>
</dbReference>
<dbReference type="PANTHER" id="PTHR11986">
    <property type="entry name" value="AMINOTRANSFERASE CLASS III"/>
    <property type="match status" value="1"/>
</dbReference>
<dbReference type="InterPro" id="IPR015422">
    <property type="entry name" value="PyrdxlP-dep_Trfase_small"/>
</dbReference>
<keyword evidence="1 5" id="KW-0032">Aminotransferase</keyword>
<sequence>MSETVTEQASSALMNVYNRFPLTLVKGKGSYVWDDEGANYLDFTSGIATCNLGHIPDSVEEAVKEQLEQLWHCSNLYHIPAQKKLAEQLVKYSCLDQVFFCNSGAEANEAAIKLAKKYAKDKGGEDRTEIVTFTQSFHGRTGSTMAATAQEKIHQGFTPLTPGFRYLPYNNIEALKQVHNGKTIAVLLELIQGEGGVNPANIEWLTNLRDLCHEHDILFMVDEIQTGMGRTGELFAYEQFGVDPDVITLAKGLGSGFPVGALLAKKTVAESFQPGTHGSTFGGNPLAMAAGLATIETIMNNSILNEVDNKSRWMAEQLATLKQQFSSIEEVKMSGLLIGVQMKEEAAPLVTAFREKGILVLLAGSHVLRILPPLTVSQEELTTFITVFKEILQAKGANQL</sequence>
<dbReference type="Gene3D" id="3.90.1150.10">
    <property type="entry name" value="Aspartate Aminotransferase, domain 1"/>
    <property type="match status" value="1"/>
</dbReference>
<feature type="modified residue" description="N6-(pyridoxal phosphate)lysine" evidence="5">
    <location>
        <position position="251"/>
    </location>
</feature>
<comment type="catalytic activity">
    <reaction evidence="5">
        <text>N(2)-acetyl-L-ornithine + 2-oxoglutarate = N-acetyl-L-glutamate 5-semialdehyde + L-glutamate</text>
        <dbReference type="Rhea" id="RHEA:18049"/>
        <dbReference type="ChEBI" id="CHEBI:16810"/>
        <dbReference type="ChEBI" id="CHEBI:29123"/>
        <dbReference type="ChEBI" id="CHEBI:29985"/>
        <dbReference type="ChEBI" id="CHEBI:57805"/>
        <dbReference type="EC" id="2.6.1.11"/>
    </reaction>
</comment>
<dbReference type="PANTHER" id="PTHR11986:SF79">
    <property type="entry name" value="ACETYLORNITHINE AMINOTRANSFERASE, MITOCHONDRIAL"/>
    <property type="match status" value="1"/>
</dbReference>
<dbReference type="PROSITE" id="PS00600">
    <property type="entry name" value="AA_TRANSFER_CLASS_3"/>
    <property type="match status" value="1"/>
</dbReference>
<comment type="subcellular location">
    <subcellularLocation>
        <location evidence="5">Cytoplasm</location>
    </subcellularLocation>
</comment>
<dbReference type="EC" id="2.6.1.11" evidence="5"/>
<dbReference type="HAMAP" id="MF_01107">
    <property type="entry name" value="ArgD_aminotrans_3"/>
    <property type="match status" value="1"/>
</dbReference>
<feature type="binding site" evidence="5">
    <location>
        <begin position="222"/>
        <end position="225"/>
    </location>
    <ligand>
        <name>pyridoxal 5'-phosphate</name>
        <dbReference type="ChEBI" id="CHEBI:597326"/>
    </ligand>
</feature>
<dbReference type="KEGG" id="vhl:BME96_03965"/>
<keyword evidence="3 5" id="KW-0808">Transferase</keyword>
<dbReference type="Gene3D" id="3.40.640.10">
    <property type="entry name" value="Type I PLP-dependent aspartate aminotransferase-like (Major domain)"/>
    <property type="match status" value="1"/>
</dbReference>
<reference evidence="6 7" key="1">
    <citation type="submission" date="2016-11" db="EMBL/GenBank/DDBJ databases">
        <title>Complete genome sequencing of Virgibacillus halodenitrificans PDB-F2.</title>
        <authorList>
            <person name="Sun Z."/>
            <person name="Zhou Y."/>
            <person name="Li H."/>
        </authorList>
    </citation>
    <scope>NUCLEOTIDE SEQUENCE [LARGE SCALE GENOMIC DNA]</scope>
    <source>
        <strain evidence="6 7">PDB-F2</strain>
    </source>
</reference>
<protein>
    <recommendedName>
        <fullName evidence="5">Acetylornithine aminotransferase</fullName>
        <shortName evidence="5">ACOAT</shortName>
        <ecNumber evidence="5">2.6.1.11</ecNumber>
    </recommendedName>
</protein>
<keyword evidence="4 5" id="KW-0663">Pyridoxal phosphate</keyword>
<gene>
    <name evidence="5" type="primary">argD</name>
    <name evidence="6" type="ORF">BME96_03965</name>
</gene>
<evidence type="ECO:0000256" key="4">
    <source>
        <dbReference type="ARBA" id="ARBA00022898"/>
    </source>
</evidence>
<comment type="pathway">
    <text evidence="5">Amino-acid biosynthesis; L-arginine biosynthesis; N(2)-acetyl-L-ornithine from L-glutamate: step 4/4.</text>
</comment>
<feature type="binding site" evidence="5">
    <location>
        <position position="137"/>
    </location>
    <ligand>
        <name>pyridoxal 5'-phosphate</name>
        <dbReference type="ChEBI" id="CHEBI:597326"/>
    </ligand>
</feature>
<evidence type="ECO:0000256" key="1">
    <source>
        <dbReference type="ARBA" id="ARBA00022576"/>
    </source>
</evidence>
<keyword evidence="5" id="KW-0963">Cytoplasm</keyword>
<dbReference type="InterPro" id="IPR015421">
    <property type="entry name" value="PyrdxlP-dep_Trfase_major"/>
</dbReference>
<dbReference type="NCBIfam" id="NF002797">
    <property type="entry name" value="PRK02936.1"/>
    <property type="match status" value="1"/>
</dbReference>
<keyword evidence="5" id="KW-0055">Arginine biosynthesis</keyword>
<dbReference type="Proteomes" id="UP000182945">
    <property type="component" value="Chromosome"/>
</dbReference>
<dbReference type="EMBL" id="CP017962">
    <property type="protein sequence ID" value="APC47373.1"/>
    <property type="molecule type" value="Genomic_DNA"/>
</dbReference>
<comment type="subunit">
    <text evidence="5">Homodimer.</text>
</comment>